<dbReference type="Gene3D" id="3.40.390.10">
    <property type="entry name" value="Collagenase (Catalytic Domain)"/>
    <property type="match status" value="1"/>
</dbReference>
<dbReference type="Proteomes" id="UP000325003">
    <property type="component" value="Unassembled WGS sequence"/>
</dbReference>
<dbReference type="GO" id="GO:0006508">
    <property type="term" value="P:proteolysis"/>
    <property type="evidence" value="ECO:0007669"/>
    <property type="project" value="UniProtKB-KW"/>
</dbReference>
<gene>
    <name evidence="6" type="ORF">F0U44_10710</name>
</gene>
<dbReference type="Pfam" id="PF00413">
    <property type="entry name" value="Peptidase_M10"/>
    <property type="match status" value="1"/>
</dbReference>
<reference evidence="6 7" key="1">
    <citation type="submission" date="2019-09" db="EMBL/GenBank/DDBJ databases">
        <title>Nocardioides panacisoli sp. nov., isolated from the soil of a ginseng field.</title>
        <authorList>
            <person name="Cho C."/>
        </authorList>
    </citation>
    <scope>NUCLEOTIDE SEQUENCE [LARGE SCALE GENOMIC DNA]</scope>
    <source>
        <strain evidence="6 7">BN130099</strain>
    </source>
</reference>
<keyword evidence="1 6" id="KW-0645">Protease</keyword>
<keyword evidence="3" id="KW-0378">Hydrolase</keyword>
<accession>A0A5B1LE49</accession>
<evidence type="ECO:0000313" key="6">
    <source>
        <dbReference type="EMBL" id="KAA1418935.1"/>
    </source>
</evidence>
<dbReference type="GO" id="GO:0004222">
    <property type="term" value="F:metalloendopeptidase activity"/>
    <property type="evidence" value="ECO:0007669"/>
    <property type="project" value="InterPro"/>
</dbReference>
<dbReference type="EMBL" id="VUJV01000003">
    <property type="protein sequence ID" value="KAA1418935.1"/>
    <property type="molecule type" value="Genomic_DNA"/>
</dbReference>
<protein>
    <submittedName>
        <fullName evidence="6">Matrixin family metalloprotease</fullName>
    </submittedName>
</protein>
<dbReference type="InterPro" id="IPR001818">
    <property type="entry name" value="Pept_M10_metallopeptidase"/>
</dbReference>
<comment type="caution">
    <text evidence="6">The sequence shown here is derived from an EMBL/GenBank/DDBJ whole genome shotgun (WGS) entry which is preliminary data.</text>
</comment>
<organism evidence="6 7">
    <name type="scientific">Nocardioides humilatus</name>
    <dbReference type="NCBI Taxonomy" id="2607660"/>
    <lineage>
        <taxon>Bacteria</taxon>
        <taxon>Bacillati</taxon>
        <taxon>Actinomycetota</taxon>
        <taxon>Actinomycetes</taxon>
        <taxon>Propionibacteriales</taxon>
        <taxon>Nocardioidaceae</taxon>
        <taxon>Nocardioides</taxon>
    </lineage>
</organism>
<keyword evidence="4" id="KW-0862">Zinc</keyword>
<dbReference type="GO" id="GO:0031012">
    <property type="term" value="C:extracellular matrix"/>
    <property type="evidence" value="ECO:0007669"/>
    <property type="project" value="InterPro"/>
</dbReference>
<dbReference type="AlphaFoldDB" id="A0A5B1LE49"/>
<dbReference type="SUPFAM" id="SSF55486">
    <property type="entry name" value="Metalloproteases ('zincins'), catalytic domain"/>
    <property type="match status" value="1"/>
</dbReference>
<dbReference type="InterPro" id="IPR024079">
    <property type="entry name" value="MetalloPept_cat_dom_sf"/>
</dbReference>
<proteinExistence type="predicted"/>
<dbReference type="RefSeq" id="WP_149728275.1">
    <property type="nucleotide sequence ID" value="NZ_VUJV01000003.1"/>
</dbReference>
<evidence type="ECO:0000259" key="5">
    <source>
        <dbReference type="Pfam" id="PF00413"/>
    </source>
</evidence>
<name>A0A5B1LE49_9ACTN</name>
<keyword evidence="6" id="KW-0482">Metalloprotease</keyword>
<evidence type="ECO:0000256" key="1">
    <source>
        <dbReference type="ARBA" id="ARBA00022670"/>
    </source>
</evidence>
<dbReference type="GO" id="GO:0008270">
    <property type="term" value="F:zinc ion binding"/>
    <property type="evidence" value="ECO:0007669"/>
    <property type="project" value="InterPro"/>
</dbReference>
<keyword evidence="2" id="KW-0479">Metal-binding</keyword>
<keyword evidence="7" id="KW-1185">Reference proteome</keyword>
<evidence type="ECO:0000256" key="4">
    <source>
        <dbReference type="ARBA" id="ARBA00022833"/>
    </source>
</evidence>
<evidence type="ECO:0000256" key="3">
    <source>
        <dbReference type="ARBA" id="ARBA00022801"/>
    </source>
</evidence>
<evidence type="ECO:0000313" key="7">
    <source>
        <dbReference type="Proteomes" id="UP000325003"/>
    </source>
</evidence>
<reference evidence="6 7" key="2">
    <citation type="submission" date="2019-09" db="EMBL/GenBank/DDBJ databases">
        <authorList>
            <person name="Jin C."/>
        </authorList>
    </citation>
    <scope>NUCLEOTIDE SEQUENCE [LARGE SCALE GENOMIC DNA]</scope>
    <source>
        <strain evidence="6 7">BN130099</strain>
    </source>
</reference>
<evidence type="ECO:0000256" key="2">
    <source>
        <dbReference type="ARBA" id="ARBA00022723"/>
    </source>
</evidence>
<sequence length="258" mass="27713">MTPRTTRSRAERWRWGVVLLACAAAFGAVVVGNAGGPTGLLRVFGIGEEPLGDPADVPPGGTYAFIQHQPGDADEPVAWDPCEEIHYEINPDGSPWDADDTEEFVAGAVEVVAHYTGLRFVYDGRTDRRPEWDRAFVPSLGVKDPVLVSWATEDEVRQLEDDVAGVGGAVAAPAGGGDWERYVTGGITLDADAFDELDTFFGDDSEARAIMLHELGHLVGLGHVRSSDELMFSDNLGRTDFGTGDLNGLVRLGRGRCV</sequence>
<feature type="domain" description="Peptidase M10 metallopeptidase" evidence="5">
    <location>
        <begin position="84"/>
        <end position="233"/>
    </location>
</feature>